<feature type="domain" description="Cytochrome c" evidence="6">
    <location>
        <begin position="52"/>
        <end position="139"/>
    </location>
</feature>
<evidence type="ECO:0000256" key="3">
    <source>
        <dbReference type="ARBA" id="ARBA00023004"/>
    </source>
</evidence>
<dbReference type="AlphaFoldDB" id="A0A2K9MDU3"/>
<dbReference type="GO" id="GO:0009055">
    <property type="term" value="F:electron transfer activity"/>
    <property type="evidence" value="ECO:0007669"/>
    <property type="project" value="InterPro"/>
</dbReference>
<evidence type="ECO:0000256" key="2">
    <source>
        <dbReference type="ARBA" id="ARBA00022723"/>
    </source>
</evidence>
<reference evidence="8" key="1">
    <citation type="submission" date="2017-12" db="EMBL/GenBank/DDBJ databases">
        <title>Genomic analysis of Paracoccus sp. CBA4604.</title>
        <authorList>
            <person name="Roh S.W."/>
            <person name="Kim J.Y."/>
            <person name="Kim J.S."/>
        </authorList>
    </citation>
    <scope>NUCLEOTIDE SEQUENCE [LARGE SCALE GENOMIC DNA]</scope>
    <source>
        <strain evidence="8">CBA4604</strain>
    </source>
</reference>
<dbReference type="PANTHER" id="PTHR35008">
    <property type="entry name" value="BLL4482 PROTEIN-RELATED"/>
    <property type="match status" value="1"/>
</dbReference>
<gene>
    <name evidence="7" type="ORF">CYR75_05485</name>
</gene>
<evidence type="ECO:0000256" key="4">
    <source>
        <dbReference type="PROSITE-ProRule" id="PRU00433"/>
    </source>
</evidence>
<evidence type="ECO:0000256" key="5">
    <source>
        <dbReference type="SAM" id="SignalP"/>
    </source>
</evidence>
<dbReference type="InterPro" id="IPR009056">
    <property type="entry name" value="Cyt_c-like_dom"/>
</dbReference>
<dbReference type="Pfam" id="PF00034">
    <property type="entry name" value="Cytochrom_C"/>
    <property type="match status" value="1"/>
</dbReference>
<sequence>MNKYLIGTLAVAAVAVAGWYGAQSLTADDPTPGPVAEGAPMVEVAVPAQLSAQAKQGEGYFNVACASCHGADAAGQDGIAPPLVHRIYEPSHHGDMAFVMAARAGVQAHHWPFGNMPPVEQNLTDGEIGAIIAYVRELQRANGIF</sequence>
<evidence type="ECO:0000259" key="6">
    <source>
        <dbReference type="PROSITE" id="PS51007"/>
    </source>
</evidence>
<proteinExistence type="predicted"/>
<feature type="chain" id="PRO_5014907968" evidence="5">
    <location>
        <begin position="28"/>
        <end position="145"/>
    </location>
</feature>
<dbReference type="Gene3D" id="1.10.760.10">
    <property type="entry name" value="Cytochrome c-like domain"/>
    <property type="match status" value="1"/>
</dbReference>
<evidence type="ECO:0000313" key="8">
    <source>
        <dbReference type="Proteomes" id="UP000234882"/>
    </source>
</evidence>
<keyword evidence="3 4" id="KW-0408">Iron</keyword>
<dbReference type="PANTHER" id="PTHR35008:SF8">
    <property type="entry name" value="ALCOHOL DEHYDROGENASE CYTOCHROME C SUBUNIT"/>
    <property type="match status" value="1"/>
</dbReference>
<evidence type="ECO:0000313" key="7">
    <source>
        <dbReference type="EMBL" id="AUM73811.1"/>
    </source>
</evidence>
<dbReference type="GO" id="GO:0020037">
    <property type="term" value="F:heme binding"/>
    <property type="evidence" value="ECO:0007669"/>
    <property type="project" value="InterPro"/>
</dbReference>
<evidence type="ECO:0000256" key="1">
    <source>
        <dbReference type="ARBA" id="ARBA00022617"/>
    </source>
</evidence>
<dbReference type="KEGG" id="paru:CYR75_05485"/>
<dbReference type="EMBL" id="CP025583">
    <property type="protein sequence ID" value="AUM73811.1"/>
    <property type="molecule type" value="Genomic_DNA"/>
</dbReference>
<dbReference type="SUPFAM" id="SSF46626">
    <property type="entry name" value="Cytochrome c"/>
    <property type="match status" value="1"/>
</dbReference>
<organism evidence="7 8">
    <name type="scientific">Paracoccus jeotgali</name>
    <dbReference type="NCBI Taxonomy" id="2065379"/>
    <lineage>
        <taxon>Bacteria</taxon>
        <taxon>Pseudomonadati</taxon>
        <taxon>Pseudomonadota</taxon>
        <taxon>Alphaproteobacteria</taxon>
        <taxon>Rhodobacterales</taxon>
        <taxon>Paracoccaceae</taxon>
        <taxon>Paracoccus</taxon>
    </lineage>
</organism>
<keyword evidence="2 4" id="KW-0479">Metal-binding</keyword>
<dbReference type="InterPro" id="IPR036909">
    <property type="entry name" value="Cyt_c-like_dom_sf"/>
</dbReference>
<accession>A0A2K9MDU3</accession>
<dbReference type="GO" id="GO:0046872">
    <property type="term" value="F:metal ion binding"/>
    <property type="evidence" value="ECO:0007669"/>
    <property type="project" value="UniProtKB-KW"/>
</dbReference>
<dbReference type="OrthoDB" id="7854060at2"/>
<dbReference type="Proteomes" id="UP000234882">
    <property type="component" value="Chromosome"/>
</dbReference>
<name>A0A2K9MDU3_9RHOB</name>
<feature type="signal peptide" evidence="5">
    <location>
        <begin position="1"/>
        <end position="27"/>
    </location>
</feature>
<dbReference type="InterPro" id="IPR051459">
    <property type="entry name" value="Cytochrome_c-type_DH"/>
</dbReference>
<keyword evidence="8" id="KW-1185">Reference proteome</keyword>
<keyword evidence="5" id="KW-0732">Signal</keyword>
<dbReference type="PROSITE" id="PS51007">
    <property type="entry name" value="CYTC"/>
    <property type="match status" value="1"/>
</dbReference>
<protein>
    <submittedName>
        <fullName evidence="7">Cytochrome C</fullName>
    </submittedName>
</protein>
<dbReference type="RefSeq" id="WP_101499163.1">
    <property type="nucleotide sequence ID" value="NZ_CP025583.1"/>
</dbReference>
<keyword evidence="1 4" id="KW-0349">Heme</keyword>